<proteinExistence type="predicted"/>
<dbReference type="EMBL" id="WQKZ01000003">
    <property type="protein sequence ID" value="MVN77512.1"/>
    <property type="molecule type" value="Genomic_DNA"/>
</dbReference>
<comment type="caution">
    <text evidence="2">The sequence shown here is derived from an EMBL/GenBank/DDBJ whole genome shotgun (WGS) entry which is preliminary data.</text>
</comment>
<dbReference type="AlphaFoldDB" id="A0A7K1TGS1"/>
<dbReference type="InterPro" id="IPR009091">
    <property type="entry name" value="RCC1/BLIP-II"/>
</dbReference>
<dbReference type="Gene3D" id="2.130.10.30">
    <property type="entry name" value="Regulator of chromosome condensation 1/beta-lactamase-inhibitor protein II"/>
    <property type="match status" value="1"/>
</dbReference>
<evidence type="ECO:0000313" key="2">
    <source>
        <dbReference type="EMBL" id="MVN77512.1"/>
    </source>
</evidence>
<organism evidence="2 3">
    <name type="scientific">Hymenobacter ginkgonis</name>
    <dbReference type="NCBI Taxonomy" id="2682976"/>
    <lineage>
        <taxon>Bacteria</taxon>
        <taxon>Pseudomonadati</taxon>
        <taxon>Bacteroidota</taxon>
        <taxon>Cytophagia</taxon>
        <taxon>Cytophagales</taxon>
        <taxon>Hymenobacteraceae</taxon>
        <taxon>Hymenobacter</taxon>
    </lineage>
</organism>
<dbReference type="SUPFAM" id="SSF50985">
    <property type="entry name" value="RCC1/BLIP-II"/>
    <property type="match status" value="1"/>
</dbReference>
<protein>
    <submittedName>
        <fullName evidence="2">Uncharacterized protein</fullName>
    </submittedName>
</protein>
<evidence type="ECO:0000256" key="1">
    <source>
        <dbReference type="SAM" id="MobiDB-lite"/>
    </source>
</evidence>
<reference evidence="2 3" key="1">
    <citation type="submission" date="2019-12" db="EMBL/GenBank/DDBJ databases">
        <title>Hymenobacter sp. HMF4947 Genome sequencing and assembly.</title>
        <authorList>
            <person name="Kang H."/>
            <person name="Cha I."/>
            <person name="Kim H."/>
            <person name="Joh K."/>
        </authorList>
    </citation>
    <scope>NUCLEOTIDE SEQUENCE [LARGE SCALE GENOMIC DNA]</scope>
    <source>
        <strain evidence="2 3">HMF4947</strain>
    </source>
</reference>
<feature type="compositionally biased region" description="Polar residues" evidence="1">
    <location>
        <begin position="1"/>
        <end position="11"/>
    </location>
</feature>
<keyword evidence="3" id="KW-1185">Reference proteome</keyword>
<gene>
    <name evidence="2" type="ORF">GO988_14345</name>
</gene>
<sequence length="52" mass="5289">MVPVGNATNWTALGAGGSHSGALRTNGSRPTWGWNEYGQLGDGTVTSRSTPG</sequence>
<name>A0A7K1TGS1_9BACT</name>
<evidence type="ECO:0000313" key="3">
    <source>
        <dbReference type="Proteomes" id="UP000441336"/>
    </source>
</evidence>
<feature type="region of interest" description="Disordered" evidence="1">
    <location>
        <begin position="1"/>
        <end position="52"/>
    </location>
</feature>
<dbReference type="Pfam" id="PF00415">
    <property type="entry name" value="RCC1"/>
    <property type="match status" value="1"/>
</dbReference>
<dbReference type="InterPro" id="IPR000408">
    <property type="entry name" value="Reg_chr_condens"/>
</dbReference>
<accession>A0A7K1TGS1</accession>
<dbReference type="Proteomes" id="UP000441336">
    <property type="component" value="Unassembled WGS sequence"/>
</dbReference>